<evidence type="ECO:0000256" key="5">
    <source>
        <dbReference type="ARBA" id="ARBA00023040"/>
    </source>
</evidence>
<feature type="transmembrane region" description="Helical" evidence="9">
    <location>
        <begin position="151"/>
        <end position="172"/>
    </location>
</feature>
<evidence type="ECO:0000256" key="1">
    <source>
        <dbReference type="ARBA" id="ARBA00004141"/>
    </source>
</evidence>
<evidence type="ECO:0000256" key="4">
    <source>
        <dbReference type="ARBA" id="ARBA00022989"/>
    </source>
</evidence>
<dbReference type="InterPro" id="IPR000276">
    <property type="entry name" value="GPCR_Rhodpsn"/>
</dbReference>
<dbReference type="EMBL" id="UZAM01008491">
    <property type="protein sequence ID" value="VDP05182.1"/>
    <property type="molecule type" value="Genomic_DNA"/>
</dbReference>
<dbReference type="SUPFAM" id="SSF81321">
    <property type="entry name" value="Family A G protein-coupled receptor-like"/>
    <property type="match status" value="1"/>
</dbReference>
<keyword evidence="5" id="KW-0297">G-protein coupled receptor</keyword>
<dbReference type="InterPro" id="IPR000611">
    <property type="entry name" value="NPY_rcpt"/>
</dbReference>
<dbReference type="PRINTS" id="PR00237">
    <property type="entry name" value="GPCRRHODOPSN"/>
</dbReference>
<organism evidence="13">
    <name type="scientific">Soboliphyme baturini</name>
    <dbReference type="NCBI Taxonomy" id="241478"/>
    <lineage>
        <taxon>Eukaryota</taxon>
        <taxon>Metazoa</taxon>
        <taxon>Ecdysozoa</taxon>
        <taxon>Nematoda</taxon>
        <taxon>Enoplea</taxon>
        <taxon>Dorylaimia</taxon>
        <taxon>Dioctophymatida</taxon>
        <taxon>Dioctophymatoidea</taxon>
        <taxon>Soboliphymatidae</taxon>
        <taxon>Soboliphyme</taxon>
    </lineage>
</organism>
<dbReference type="Pfam" id="PF00001">
    <property type="entry name" value="7tm_1"/>
    <property type="match status" value="2"/>
</dbReference>
<feature type="domain" description="G-protein coupled receptors family 1 profile" evidence="10">
    <location>
        <begin position="51"/>
        <end position="350"/>
    </location>
</feature>
<keyword evidence="8" id="KW-0807">Transducer</keyword>
<evidence type="ECO:0000256" key="6">
    <source>
        <dbReference type="ARBA" id="ARBA00023136"/>
    </source>
</evidence>
<keyword evidence="3 9" id="KW-0812">Transmembrane</keyword>
<name>A0A183IM51_9BILA</name>
<evidence type="ECO:0000256" key="2">
    <source>
        <dbReference type="ARBA" id="ARBA00010663"/>
    </source>
</evidence>
<accession>A0A183IM51</accession>
<reference evidence="13" key="1">
    <citation type="submission" date="2016-06" db="UniProtKB">
        <authorList>
            <consortium name="WormBaseParasite"/>
        </authorList>
    </citation>
    <scope>IDENTIFICATION</scope>
</reference>
<proteinExistence type="inferred from homology"/>
<dbReference type="OrthoDB" id="9046662at2759"/>
<keyword evidence="6 9" id="KW-0472">Membrane</keyword>
<keyword evidence="4 9" id="KW-1133">Transmembrane helix</keyword>
<feature type="transmembrane region" description="Helical" evidence="9">
    <location>
        <begin position="335"/>
        <end position="353"/>
    </location>
</feature>
<feature type="transmembrane region" description="Helical" evidence="9">
    <location>
        <begin position="112"/>
        <end position="130"/>
    </location>
</feature>
<dbReference type="GO" id="GO:0004983">
    <property type="term" value="F:neuropeptide Y receptor activity"/>
    <property type="evidence" value="ECO:0007669"/>
    <property type="project" value="InterPro"/>
</dbReference>
<dbReference type="PRINTS" id="PR01012">
    <property type="entry name" value="NRPEPTIDEYR"/>
</dbReference>
<keyword evidence="7" id="KW-0675">Receptor</keyword>
<dbReference type="GO" id="GO:0016020">
    <property type="term" value="C:membrane"/>
    <property type="evidence" value="ECO:0007669"/>
    <property type="project" value="UniProtKB-SubCell"/>
</dbReference>
<dbReference type="Proteomes" id="UP000270296">
    <property type="component" value="Unassembled WGS sequence"/>
</dbReference>
<dbReference type="PANTHER" id="PTHR24235:SF3">
    <property type="entry name" value="G-PROTEIN COUPLED RECEPTOR NPR-8-RELATED"/>
    <property type="match status" value="1"/>
</dbReference>
<feature type="transmembrane region" description="Helical" evidence="9">
    <location>
        <begin position="34"/>
        <end position="59"/>
    </location>
</feature>
<dbReference type="InterPro" id="IPR017452">
    <property type="entry name" value="GPCR_Rhodpsn_7TM"/>
</dbReference>
<gene>
    <name evidence="11" type="ORF">SBAD_LOCUS4697</name>
</gene>
<feature type="transmembrane region" description="Helical" evidence="9">
    <location>
        <begin position="291"/>
        <end position="315"/>
    </location>
</feature>
<comment type="subcellular location">
    <subcellularLocation>
        <location evidence="1">Membrane</location>
        <topology evidence="1">Multi-pass membrane protein</topology>
    </subcellularLocation>
</comment>
<evidence type="ECO:0000313" key="11">
    <source>
        <dbReference type="EMBL" id="VDP05182.1"/>
    </source>
</evidence>
<feature type="transmembrane region" description="Helical" evidence="9">
    <location>
        <begin position="235"/>
        <end position="253"/>
    </location>
</feature>
<protein>
    <submittedName>
        <fullName evidence="13">G_PROTEIN_RECEP_F1_2 domain-containing protein</fullName>
    </submittedName>
</protein>
<reference evidence="11 12" key="2">
    <citation type="submission" date="2018-11" db="EMBL/GenBank/DDBJ databases">
        <authorList>
            <consortium name="Pathogen Informatics"/>
        </authorList>
    </citation>
    <scope>NUCLEOTIDE SEQUENCE [LARGE SCALE GENOMIC DNA]</scope>
</reference>
<dbReference type="WBParaSite" id="SBAD_0000489301-mRNA-1">
    <property type="protein sequence ID" value="SBAD_0000489301-mRNA-1"/>
    <property type="gene ID" value="SBAD_0000489301"/>
</dbReference>
<sequence>MECFLGDFNLSNQNYWKLCLREKARPRIFNYSEIVAFTVAYSVVCTFGILMNASIIYLLSTKPKLRKPQNILIGNLALSNFLLTVLYIPFLWRPASVGDFSHNRFLCKLANAVPGSNIYCSTLTISVLAIQRYYTVTAVRFRLYNTMRMASVLSVCCLIWIVSIIFSLPYLLSFGLESFKFPKEFAEQFGKSEEVHLLTTCSFQPAVCRKSGNQTRQEAKRCVVMYDAMVSAAQAVFLCLIPLLTLTVFNFRLSQFLSKREQRYSSQDHGTFLKTSAICSVDKRRAANKMLMLMFGSYALLWMPFVVLSLFIHLFHTYTWRESTVSIVMQLDESFKLLSLTSTCVNPIIYGYLNRNFWREISITMSKLSFRMATAFSRSPRV</sequence>
<keyword evidence="12" id="KW-1185">Reference proteome</keyword>
<evidence type="ECO:0000256" key="8">
    <source>
        <dbReference type="ARBA" id="ARBA00023224"/>
    </source>
</evidence>
<dbReference type="PROSITE" id="PS50262">
    <property type="entry name" value="G_PROTEIN_RECEP_F1_2"/>
    <property type="match status" value="1"/>
</dbReference>
<evidence type="ECO:0000256" key="7">
    <source>
        <dbReference type="ARBA" id="ARBA00023170"/>
    </source>
</evidence>
<evidence type="ECO:0000313" key="13">
    <source>
        <dbReference type="WBParaSite" id="SBAD_0000489301-mRNA-1"/>
    </source>
</evidence>
<evidence type="ECO:0000259" key="10">
    <source>
        <dbReference type="PROSITE" id="PS50262"/>
    </source>
</evidence>
<dbReference type="PANTHER" id="PTHR24235">
    <property type="entry name" value="NEUROPEPTIDE Y RECEPTOR"/>
    <property type="match status" value="1"/>
</dbReference>
<dbReference type="Gene3D" id="1.20.1070.10">
    <property type="entry name" value="Rhodopsin 7-helix transmembrane proteins"/>
    <property type="match status" value="1"/>
</dbReference>
<feature type="transmembrane region" description="Helical" evidence="9">
    <location>
        <begin position="71"/>
        <end position="92"/>
    </location>
</feature>
<dbReference type="AlphaFoldDB" id="A0A183IM51"/>
<evidence type="ECO:0000256" key="3">
    <source>
        <dbReference type="ARBA" id="ARBA00022692"/>
    </source>
</evidence>
<comment type="similarity">
    <text evidence="2">Belongs to the G-protein coupled receptor 1 family.</text>
</comment>
<evidence type="ECO:0000313" key="12">
    <source>
        <dbReference type="Proteomes" id="UP000270296"/>
    </source>
</evidence>
<evidence type="ECO:0000256" key="9">
    <source>
        <dbReference type="SAM" id="Phobius"/>
    </source>
</evidence>